<name>A0ABD4REE1_9CLOT</name>
<dbReference type="EMBL" id="JAIFTX010000002">
    <property type="protein sequence ID" value="MBX7289605.1"/>
    <property type="molecule type" value="Genomic_DNA"/>
</dbReference>
<dbReference type="KEGG" id="cchv:BTM20_07945"/>
<comment type="caution">
    <text evidence="1">The sequence shown here is derived from an EMBL/GenBank/DDBJ whole genome shotgun (WGS) entry which is preliminary data.</text>
</comment>
<dbReference type="InterPro" id="IPR019853">
    <property type="entry name" value="GldB-like"/>
</dbReference>
<dbReference type="Pfam" id="PF25594">
    <property type="entry name" value="GldB_lipo"/>
    <property type="match status" value="1"/>
</dbReference>
<reference evidence="1 2" key="1">
    <citation type="submission" date="2021-08" db="EMBL/GenBank/DDBJ databases">
        <title>Genome sequence analysis of Clostridium chauvoei strains of European origin and evaluation of typing options for outbreak investigations.</title>
        <authorList>
            <person name="Abdel-Glil M."/>
            <person name="Thomas P."/>
            <person name="Seyboldt C."/>
        </authorList>
    </citation>
    <scope>NUCLEOTIDE SEQUENCE [LARGE SCALE GENOMIC DNA]</scope>
    <source>
        <strain evidence="1 2">S0260-09</strain>
    </source>
</reference>
<dbReference type="Proteomes" id="UP000775179">
    <property type="component" value="Unassembled WGS sequence"/>
</dbReference>
<gene>
    <name evidence="1" type="ORF">K4H94_00880</name>
</gene>
<sequence>MWHLIEEGRASYITNQLDTRDDLGLLMTEDDLEWCKKNEKYLFNKIFNVLLENDENKYSDFICPRKNVGGISRTGYFIGYRLIEKYINTLDKLSEKEKIKKLLFTTETEVYFDVLRKMCLENIS</sequence>
<evidence type="ECO:0000313" key="1">
    <source>
        <dbReference type="EMBL" id="MBX7289605.1"/>
    </source>
</evidence>
<dbReference type="GeneID" id="66301798"/>
<organism evidence="1 2">
    <name type="scientific">Clostridium chauvoei</name>
    <dbReference type="NCBI Taxonomy" id="46867"/>
    <lineage>
        <taxon>Bacteria</taxon>
        <taxon>Bacillati</taxon>
        <taxon>Bacillota</taxon>
        <taxon>Clostridia</taxon>
        <taxon>Eubacteriales</taxon>
        <taxon>Clostridiaceae</taxon>
        <taxon>Clostridium</taxon>
    </lineage>
</organism>
<dbReference type="AlphaFoldDB" id="A0ABD4REE1"/>
<accession>A0ABD4REE1</accession>
<proteinExistence type="predicted"/>
<protein>
    <submittedName>
        <fullName evidence="1">Uncharacterized protein</fullName>
    </submittedName>
</protein>
<dbReference type="RefSeq" id="WP_021875786.1">
    <property type="nucleotide sequence ID" value="NZ_CP018624.1"/>
</dbReference>
<evidence type="ECO:0000313" key="2">
    <source>
        <dbReference type="Proteomes" id="UP000775179"/>
    </source>
</evidence>